<dbReference type="AlphaFoldDB" id="A0A926S888"/>
<name>A0A926S888_9HYPH</name>
<dbReference type="SUPFAM" id="SSF52266">
    <property type="entry name" value="SGNH hydrolase"/>
    <property type="match status" value="1"/>
</dbReference>
<dbReference type="InterPro" id="IPR007407">
    <property type="entry name" value="DUF459"/>
</dbReference>
<dbReference type="Gene3D" id="3.40.50.1110">
    <property type="entry name" value="SGNH hydrolase"/>
    <property type="match status" value="1"/>
</dbReference>
<sequence length="346" mass="38121">MDPAFAQSRGARSEDTRSFNPFRPLLRLFGGGGREHRTRQKADAPAKRVTRPAETPPAFAEEPKDPDAGVILVVGDRMARGVGGGLKYLLADKPMVRVELLTEDKKGLAGDAAPDWDTELLAKIRGADVKAVVVMLGQNDLGKKFSGEPPVEFLTDAWIEAYRKKVSDLVRTVRQERKPLVWVGLPPTNAEITNTDFGQLNTIFQGELSDSRTWYVDIWDIFLNEDGTYSSYGPNVDGKNARLRSGDKIGFTWAGYQKVAFFVERELSRILGGYGGYAFEGVDDDPDFIVLTGRVTSPEDELLGGKDNTPDLKEDSVAYRFFVKGESLPEMPGRVDDTKRAVPGGS</sequence>
<feature type="region of interest" description="Disordered" evidence="1">
    <location>
        <begin position="1"/>
        <end position="64"/>
    </location>
</feature>
<proteinExistence type="predicted"/>
<evidence type="ECO:0000256" key="1">
    <source>
        <dbReference type="SAM" id="MobiDB-lite"/>
    </source>
</evidence>
<dbReference type="Pfam" id="PF04311">
    <property type="entry name" value="DUF459"/>
    <property type="match status" value="1"/>
</dbReference>
<protein>
    <submittedName>
        <fullName evidence="2">DUF459 domain-containing protein</fullName>
    </submittedName>
</protein>
<evidence type="ECO:0000313" key="2">
    <source>
        <dbReference type="EMBL" id="MBD1548422.1"/>
    </source>
</evidence>
<accession>A0A926S888</accession>
<dbReference type="EMBL" id="JABFCZ010000022">
    <property type="protein sequence ID" value="MBD1548422.1"/>
    <property type="molecule type" value="Genomic_DNA"/>
</dbReference>
<dbReference type="InterPro" id="IPR036514">
    <property type="entry name" value="SGNH_hydro_sf"/>
</dbReference>
<gene>
    <name evidence="2" type="ORF">HK439_19325</name>
</gene>
<reference evidence="2" key="1">
    <citation type="submission" date="2020-05" db="EMBL/GenBank/DDBJ databases">
        <title>Identification of trans-AT polyketide cluster in two marine bacteria, producers of a novel glutaramide-containing polyketide sesbanimide D and analogs.</title>
        <authorList>
            <person name="Kacar D."/>
            <person name="Rodriguez P."/>
            <person name="Canedo L."/>
            <person name="Gonzalez E."/>
            <person name="Galan B."/>
            <person name="De La Calle F."/>
            <person name="Garcia J.L."/>
        </authorList>
    </citation>
    <scope>NUCLEOTIDE SEQUENCE</scope>
    <source>
        <strain evidence="2">PHM038</strain>
    </source>
</reference>
<evidence type="ECO:0000313" key="3">
    <source>
        <dbReference type="Proteomes" id="UP000598467"/>
    </source>
</evidence>
<dbReference type="Proteomes" id="UP000598467">
    <property type="component" value="Unassembled WGS sequence"/>
</dbReference>
<comment type="caution">
    <text evidence="2">The sequence shown here is derived from an EMBL/GenBank/DDBJ whole genome shotgun (WGS) entry which is preliminary data.</text>
</comment>
<dbReference type="GO" id="GO:0016788">
    <property type="term" value="F:hydrolase activity, acting on ester bonds"/>
    <property type="evidence" value="ECO:0007669"/>
    <property type="project" value="UniProtKB-ARBA"/>
</dbReference>
<organism evidence="2 3">
    <name type="scientific">Roseibium aggregatum</name>
    <dbReference type="NCBI Taxonomy" id="187304"/>
    <lineage>
        <taxon>Bacteria</taxon>
        <taxon>Pseudomonadati</taxon>
        <taxon>Pseudomonadota</taxon>
        <taxon>Alphaproteobacteria</taxon>
        <taxon>Hyphomicrobiales</taxon>
        <taxon>Stappiaceae</taxon>
        <taxon>Roseibium</taxon>
    </lineage>
</organism>